<evidence type="ECO:0000313" key="2">
    <source>
        <dbReference type="Proteomes" id="UP000790377"/>
    </source>
</evidence>
<evidence type="ECO:0000313" key="1">
    <source>
        <dbReference type="EMBL" id="KAH7903355.1"/>
    </source>
</evidence>
<gene>
    <name evidence="1" type="ORF">BJ138DRAFT_1168237</name>
</gene>
<protein>
    <submittedName>
        <fullName evidence="1">Uncharacterized protein</fullName>
    </submittedName>
</protein>
<comment type="caution">
    <text evidence="1">The sequence shown here is derived from an EMBL/GenBank/DDBJ whole genome shotgun (WGS) entry which is preliminary data.</text>
</comment>
<reference evidence="1" key="1">
    <citation type="journal article" date="2021" name="New Phytol.">
        <title>Evolutionary innovations through gain and loss of genes in the ectomycorrhizal Boletales.</title>
        <authorList>
            <person name="Wu G."/>
            <person name="Miyauchi S."/>
            <person name="Morin E."/>
            <person name="Kuo A."/>
            <person name="Drula E."/>
            <person name="Varga T."/>
            <person name="Kohler A."/>
            <person name="Feng B."/>
            <person name="Cao Y."/>
            <person name="Lipzen A."/>
            <person name="Daum C."/>
            <person name="Hundley H."/>
            <person name="Pangilinan J."/>
            <person name="Johnson J."/>
            <person name="Barry K."/>
            <person name="LaButti K."/>
            <person name="Ng V."/>
            <person name="Ahrendt S."/>
            <person name="Min B."/>
            <person name="Choi I.G."/>
            <person name="Park H."/>
            <person name="Plett J.M."/>
            <person name="Magnuson J."/>
            <person name="Spatafora J.W."/>
            <person name="Nagy L.G."/>
            <person name="Henrissat B."/>
            <person name="Grigoriev I.V."/>
            <person name="Yang Z.L."/>
            <person name="Xu J."/>
            <person name="Martin F.M."/>
        </authorList>
    </citation>
    <scope>NUCLEOTIDE SEQUENCE</scope>
    <source>
        <strain evidence="1">ATCC 28755</strain>
    </source>
</reference>
<name>A0ACB7ZQ66_9AGAM</name>
<proteinExistence type="predicted"/>
<sequence>MFSAVRKRNAEKRDRDIAARQERVAKKQLETFKRVLGSEPGARNKGEKWWCDHYEWLKDCGYLLRPRYATDWVPSWQGTAKVPYRCEDGVVPSYNHLIDATRISDGKFVMLKIVRRSRHPFEADIGKFFMSEPLASDPANHCVPIYEALSVPQDDDRILLVMPLLRAYSDPSFDTIGEVIDCLQQLFEGLQFMHIHHVAHRDCMNLNFLMDATSLYPEPYHPFRPNWRRDLSGYAKYSTRTRCHPKYYLIDFGISRRYDPSDINPLELPILGGDKTVPEFQVSDEPQNPFPTDIYYVGNLLREDFIQLKEGFDFLEGLVADMVQDDPNKRPTIDEVVSRFDTICKGLSSWKLRSRVVPKGENIISGLFYDAGHWTRRFISMARREPPIPTLRS</sequence>
<accession>A0ACB7ZQ66</accession>
<dbReference type="Proteomes" id="UP000790377">
    <property type="component" value="Unassembled WGS sequence"/>
</dbReference>
<keyword evidence="2" id="KW-1185">Reference proteome</keyword>
<dbReference type="EMBL" id="MU269028">
    <property type="protein sequence ID" value="KAH7903355.1"/>
    <property type="molecule type" value="Genomic_DNA"/>
</dbReference>
<organism evidence="1 2">
    <name type="scientific">Hygrophoropsis aurantiaca</name>
    <dbReference type="NCBI Taxonomy" id="72124"/>
    <lineage>
        <taxon>Eukaryota</taxon>
        <taxon>Fungi</taxon>
        <taxon>Dikarya</taxon>
        <taxon>Basidiomycota</taxon>
        <taxon>Agaricomycotina</taxon>
        <taxon>Agaricomycetes</taxon>
        <taxon>Agaricomycetidae</taxon>
        <taxon>Boletales</taxon>
        <taxon>Coniophorineae</taxon>
        <taxon>Hygrophoropsidaceae</taxon>
        <taxon>Hygrophoropsis</taxon>
    </lineage>
</organism>